<feature type="compositionally biased region" description="Basic residues" evidence="2">
    <location>
        <begin position="1473"/>
        <end position="1484"/>
    </location>
</feature>
<feature type="compositionally biased region" description="Low complexity" evidence="2">
    <location>
        <begin position="56"/>
        <end position="68"/>
    </location>
</feature>
<feature type="compositionally biased region" description="Low complexity" evidence="2">
    <location>
        <begin position="960"/>
        <end position="1012"/>
    </location>
</feature>
<feature type="compositionally biased region" description="Polar residues" evidence="2">
    <location>
        <begin position="804"/>
        <end position="813"/>
    </location>
</feature>
<evidence type="ECO:0000256" key="1">
    <source>
        <dbReference type="SAM" id="Coils"/>
    </source>
</evidence>
<keyword evidence="1" id="KW-0175">Coiled coil</keyword>
<feature type="region of interest" description="Disordered" evidence="2">
    <location>
        <begin position="1578"/>
        <end position="1622"/>
    </location>
</feature>
<feature type="compositionally biased region" description="Low complexity" evidence="2">
    <location>
        <begin position="920"/>
        <end position="945"/>
    </location>
</feature>
<dbReference type="EMBL" id="JANEYG010000017">
    <property type="protein sequence ID" value="KAJ8919542.1"/>
    <property type="molecule type" value="Genomic_DNA"/>
</dbReference>
<name>A0AAV8VZX8_9CUCU</name>
<feature type="compositionally biased region" description="Polar residues" evidence="2">
    <location>
        <begin position="784"/>
        <end position="796"/>
    </location>
</feature>
<feature type="compositionally biased region" description="Polar residues" evidence="2">
    <location>
        <begin position="907"/>
        <end position="919"/>
    </location>
</feature>
<feature type="region of interest" description="Disordered" evidence="2">
    <location>
        <begin position="1335"/>
        <end position="1369"/>
    </location>
</feature>
<feature type="coiled-coil region" evidence="1">
    <location>
        <begin position="1262"/>
        <end position="1296"/>
    </location>
</feature>
<feature type="compositionally biased region" description="Low complexity" evidence="2">
    <location>
        <begin position="126"/>
        <end position="140"/>
    </location>
</feature>
<feature type="compositionally biased region" description="Basic and acidic residues" evidence="2">
    <location>
        <begin position="1357"/>
        <end position="1366"/>
    </location>
</feature>
<feature type="compositionally biased region" description="Low complexity" evidence="2">
    <location>
        <begin position="27"/>
        <end position="39"/>
    </location>
</feature>
<feature type="compositionally biased region" description="Polar residues" evidence="2">
    <location>
        <begin position="85"/>
        <end position="115"/>
    </location>
</feature>
<proteinExistence type="predicted"/>
<feature type="region of interest" description="Disordered" evidence="2">
    <location>
        <begin position="770"/>
        <end position="813"/>
    </location>
</feature>
<feature type="region of interest" description="Disordered" evidence="2">
    <location>
        <begin position="27"/>
        <end position="214"/>
    </location>
</feature>
<feature type="region of interest" description="Disordered" evidence="2">
    <location>
        <begin position="495"/>
        <end position="525"/>
    </location>
</feature>
<dbReference type="Proteomes" id="UP001159042">
    <property type="component" value="Unassembled WGS sequence"/>
</dbReference>
<protein>
    <submittedName>
        <fullName evidence="3">Uncharacterized protein</fullName>
    </submittedName>
</protein>
<feature type="region of interest" description="Disordered" evidence="2">
    <location>
        <begin position="319"/>
        <end position="339"/>
    </location>
</feature>
<sequence length="1681" mass="177575">MVAMLQESRPVAARPLVPTITSVVIASSTAPTSSSSTTTNKEDDVLDNELDPKPTPSTSTTTNKPTTRPSRKRFSLTTKYPVESSAATPTKKSTFPSRKSSKVVRSTAQPSVTTSQKEHKFHAKFSSTLSPPLLRSSESTVKVGRGTLPPRGLYSSRKVKEGKGEVQEKGRKGYVESAVQSAQAPKSFSQKKNSRFSSKYRGDTSQRGYASRSTTGAPAYIPTVPTAVYIPTVPTVTPSRTTVNSGAGSKDAVVGLEIISFDDPVNTVPSANLINEEYISSSTENALNNPVSLVTEGTTEKPVSIIERIINSITAMSTTAPPDTLKQTSTASTTESSSAILKLAPKKPTKHDKTKHDETLHSYPVATVAFTTEKPTTIIERILSSLSAIQATDDTNSNQVGKDFNTISFPPTTPVSRVTTSRITLPAQISTSINPLSVLDEITPEQVLEKRTIGKLLAILNGLLTTEHPQKLVVVTPKTSNFVTGIGAAISTAGTTEATTTQPPISAPLTISTTTTSFPTNEDTTPELFTSPLDPQSFNVGTTQSETNPIPASPIVQTGTTTESPLGFTQTELTQTTASAQTEAMTPTTTQQSPEAVPLSLDRDSSTETATRNTFPSTTEAGLTGTTDISTLITYLSTIPTLQNFEVSPGSVSVFSANDLSNSITTEDSIGTVTIAGRSNFDITATTDSTTTETGTIEAITEPVFTTQTPELATVVQSSTVSTSGGTTQTADVDNQNDVNQEVAVTDTVDSENDVTEATTTVQDGTTIAQVGDDGSAAQGGAVESSSTPPQNTSAPCTCPPTAKVTTNGDSNRSGRLLNVVQDPVQNSIDVVTPSTTTSTTPDYYVFAVLNNDTVLRKKPPTIPNKDTPYVIVGLFPNNTVVRKFPNGTLVPMEQIIRVDENTVPTLESNPLSVDNVSGTSAATEPITTTSTTTQSTVASTGTDTSKAPQTESGTNSNAESSTVSESSVSTVDSTTVGRITNAATTTTPGSTVPNTTPAPSTTPGTTVGSSANTDPTLPTLSELLNGRTLEVLNSIINVTNTNSNTNFKTLQVNQYNQVLNIQDLIKQNSKDNANVVFRWKPIENTSEATTPGPALTTAAAETTVPPIDTTTFMTVTPAETTPQNQPTESVTQGGDPLPLSNVGIEEVTAPQASSTQVVTPPPTTAQPSTTPRLTSTPVETLITSTGSPKTTTASSTFPTVTFFPTFPTFITTLFPNLLRGTTQTPATTTTTTAPSETIAISASTVQPTTVVVPSSTVTPKLKQLTEQQKKDLETLAQLEKEQAALLQQLSFLTSLNFGGNRNGRNKESSNLANRVSGFSCESIYSVIQLAVERTKSTTTSKPVPKNIQDQLPSIEDPSKTGKKEQQPSIEDVLKQYNLTGVDIATPAPPTPTSPYGNSDDAILAALLKEQGINPPTPKSLAEQIKQAGVFDETTTTRRPRPRPSQRPPGRLMQGLNWLLNALAPPPQPAPRTTKKPKPVKPKKPPVEQELLTNSPTHLTPIVTSAPKANSLTQEDVQKLIKQLETVQKDPKNTDALDFSQIKSLQTLLNTNDGVEVASNGQHGATSRGTTEVAVTRRRQEKKASTTVPPSVSNSLEEEEVEEVTTPRPRPALPPLRLRPVPGVDDNPEPLIRGNLITAAVNVTRAISGFLGTALQGAAQSFQSLLGSGSRLAQASSSRPG</sequence>
<feature type="region of interest" description="Disordered" evidence="2">
    <location>
        <begin position="576"/>
        <end position="622"/>
    </location>
</feature>
<feature type="compositionally biased region" description="Polar residues" evidence="2">
    <location>
        <begin position="178"/>
        <end position="214"/>
    </location>
</feature>
<organism evidence="3 4">
    <name type="scientific">Exocentrus adspersus</name>
    <dbReference type="NCBI Taxonomy" id="1586481"/>
    <lineage>
        <taxon>Eukaryota</taxon>
        <taxon>Metazoa</taxon>
        <taxon>Ecdysozoa</taxon>
        <taxon>Arthropoda</taxon>
        <taxon>Hexapoda</taxon>
        <taxon>Insecta</taxon>
        <taxon>Pterygota</taxon>
        <taxon>Neoptera</taxon>
        <taxon>Endopterygota</taxon>
        <taxon>Coleoptera</taxon>
        <taxon>Polyphaga</taxon>
        <taxon>Cucujiformia</taxon>
        <taxon>Chrysomeloidea</taxon>
        <taxon>Cerambycidae</taxon>
        <taxon>Lamiinae</taxon>
        <taxon>Acanthocinini</taxon>
        <taxon>Exocentrus</taxon>
    </lineage>
</organism>
<feature type="compositionally biased region" description="Low complexity" evidence="2">
    <location>
        <begin position="495"/>
        <end position="523"/>
    </location>
</feature>
<accession>A0AAV8VZX8</accession>
<feature type="compositionally biased region" description="Polar residues" evidence="2">
    <location>
        <begin position="946"/>
        <end position="959"/>
    </location>
</feature>
<feature type="region of interest" description="Disordered" evidence="2">
    <location>
        <begin position="907"/>
        <end position="1018"/>
    </location>
</feature>
<comment type="caution">
    <text evidence="3">The sequence shown here is derived from an EMBL/GenBank/DDBJ whole genome shotgun (WGS) entry which is preliminary data.</text>
</comment>
<keyword evidence="4" id="KW-1185">Reference proteome</keyword>
<gene>
    <name evidence="3" type="ORF">NQ315_002163</name>
</gene>
<feature type="compositionally biased region" description="Polar residues" evidence="2">
    <location>
        <begin position="576"/>
        <end position="594"/>
    </location>
</feature>
<reference evidence="3 4" key="1">
    <citation type="journal article" date="2023" name="Insect Mol. Biol.">
        <title>Genome sequencing provides insights into the evolution of gene families encoding plant cell wall-degrading enzymes in longhorned beetles.</title>
        <authorList>
            <person name="Shin N.R."/>
            <person name="Okamura Y."/>
            <person name="Kirsch R."/>
            <person name="Pauchet Y."/>
        </authorList>
    </citation>
    <scope>NUCLEOTIDE SEQUENCE [LARGE SCALE GENOMIC DNA]</scope>
    <source>
        <strain evidence="3">EAD_L_NR</strain>
    </source>
</reference>
<evidence type="ECO:0000256" key="2">
    <source>
        <dbReference type="SAM" id="MobiDB-lite"/>
    </source>
</evidence>
<feature type="compositionally biased region" description="Basic and acidic residues" evidence="2">
    <location>
        <begin position="158"/>
        <end position="174"/>
    </location>
</feature>
<evidence type="ECO:0000313" key="4">
    <source>
        <dbReference type="Proteomes" id="UP001159042"/>
    </source>
</evidence>
<feature type="region of interest" description="Disordered" evidence="2">
    <location>
        <begin position="1151"/>
        <end position="1175"/>
    </location>
</feature>
<evidence type="ECO:0000313" key="3">
    <source>
        <dbReference type="EMBL" id="KAJ8919542.1"/>
    </source>
</evidence>
<feature type="region of interest" description="Disordered" evidence="2">
    <location>
        <begin position="1429"/>
        <end position="1489"/>
    </location>
</feature>
<feature type="compositionally biased region" description="Polar residues" evidence="2">
    <location>
        <begin position="1585"/>
        <end position="1595"/>
    </location>
</feature>
<feature type="compositionally biased region" description="Polar residues" evidence="2">
    <location>
        <begin position="607"/>
        <end position="622"/>
    </location>
</feature>
<feature type="compositionally biased region" description="Low complexity" evidence="2">
    <location>
        <begin position="328"/>
        <end position="339"/>
    </location>
</feature>